<dbReference type="RefSeq" id="XP_011771649.1">
    <property type="nucleotide sequence ID" value="XM_011773347.1"/>
</dbReference>
<gene>
    <name evidence="1" type="ORF">TbgDal_II640</name>
</gene>
<dbReference type="KEGG" id="tbg:TbgDal_II640"/>
<name>C9ZIX6_TRYB9</name>
<protein>
    <submittedName>
        <fullName evidence="1">Uncharacterized protein</fullName>
    </submittedName>
</protein>
<accession>C9ZIX6</accession>
<dbReference type="GeneID" id="23858832"/>
<evidence type="ECO:0000313" key="2">
    <source>
        <dbReference type="Proteomes" id="UP000002316"/>
    </source>
</evidence>
<reference evidence="2" key="1">
    <citation type="journal article" date="2010" name="PLoS Negl. Trop. Dis.">
        <title>The genome sequence of Trypanosoma brucei gambiense, causative agent of chronic human african trypanosomiasis.</title>
        <authorList>
            <person name="Jackson A.P."/>
            <person name="Sanders M."/>
            <person name="Berry A."/>
            <person name="McQuillan J."/>
            <person name="Aslett M.A."/>
            <person name="Quail M.A."/>
            <person name="Chukualim B."/>
            <person name="Capewell P."/>
            <person name="MacLeod A."/>
            <person name="Melville S.E."/>
            <person name="Gibson W."/>
            <person name="Barry J.D."/>
            <person name="Berriman M."/>
            <person name="Hertz-Fowler C."/>
        </authorList>
    </citation>
    <scope>NUCLEOTIDE SEQUENCE [LARGE SCALE GENOMIC DNA]</scope>
    <source>
        <strain evidence="2">MHOM/CI/86/DAL972</strain>
    </source>
</reference>
<dbReference type="AlphaFoldDB" id="C9ZIX6"/>
<sequence>MLSPLFLRENPSCCTILTRVPHGHFSSLPTVFVAYFPFICPASISDAYSQHDNTQGQTHVHYSPTIPRMQPLLWSSCLVLPPPPMSASPRIATVRCQQAEFFGYL</sequence>
<proteinExistence type="predicted"/>
<dbReference type="EMBL" id="FN554965">
    <property type="protein sequence ID" value="CBH09343.1"/>
    <property type="molecule type" value="Genomic_DNA"/>
</dbReference>
<dbReference type="Proteomes" id="UP000002316">
    <property type="component" value="Chromosome 2"/>
</dbReference>
<organism evidence="1 2">
    <name type="scientific">Trypanosoma brucei gambiense (strain MHOM/CI/86/DAL972)</name>
    <dbReference type="NCBI Taxonomy" id="679716"/>
    <lineage>
        <taxon>Eukaryota</taxon>
        <taxon>Discoba</taxon>
        <taxon>Euglenozoa</taxon>
        <taxon>Kinetoplastea</taxon>
        <taxon>Metakinetoplastina</taxon>
        <taxon>Trypanosomatida</taxon>
        <taxon>Trypanosomatidae</taxon>
        <taxon>Trypanosoma</taxon>
    </lineage>
</organism>
<evidence type="ECO:0000313" key="1">
    <source>
        <dbReference type="EMBL" id="CBH09343.1"/>
    </source>
</evidence>